<dbReference type="GO" id="GO:1990431">
    <property type="term" value="P:priRNA 3'-end processing"/>
    <property type="evidence" value="ECO:0007669"/>
    <property type="project" value="TreeGrafter"/>
</dbReference>
<dbReference type="PANTHER" id="PTHR15092:SF22">
    <property type="entry name" value="POLY(A)-SPECIFIC RIBONUCLEASE PNLDC1"/>
    <property type="match status" value="1"/>
</dbReference>
<feature type="region of interest" description="Disordered" evidence="2">
    <location>
        <begin position="434"/>
        <end position="510"/>
    </location>
</feature>
<feature type="compositionally biased region" description="Polar residues" evidence="2">
    <location>
        <begin position="528"/>
        <end position="549"/>
    </location>
</feature>
<protein>
    <submittedName>
        <fullName evidence="3">CAF1-domain-containing protein</fullName>
    </submittedName>
</protein>
<gene>
    <name evidence="3" type="ORF">K460DRAFT_62295</name>
</gene>
<dbReference type="Pfam" id="PF04857">
    <property type="entry name" value="CAF1"/>
    <property type="match status" value="1"/>
</dbReference>
<accession>A0A9P4LAL3</accession>
<dbReference type="OrthoDB" id="1432093at2759"/>
<dbReference type="GO" id="GO:0005634">
    <property type="term" value="C:nucleus"/>
    <property type="evidence" value="ECO:0007669"/>
    <property type="project" value="TreeGrafter"/>
</dbReference>
<dbReference type="AlphaFoldDB" id="A0A9P4LAL3"/>
<dbReference type="GeneID" id="63855826"/>
<comment type="caution">
    <text evidence="3">The sequence shown here is derived from an EMBL/GenBank/DDBJ whole genome shotgun (WGS) entry which is preliminary data.</text>
</comment>
<dbReference type="InterPro" id="IPR036397">
    <property type="entry name" value="RNaseH_sf"/>
</dbReference>
<dbReference type="InterPro" id="IPR006941">
    <property type="entry name" value="RNase_CAF1"/>
</dbReference>
<dbReference type="InterPro" id="IPR051181">
    <property type="entry name" value="CAF1_poly(A)_ribonucleases"/>
</dbReference>
<dbReference type="InterPro" id="IPR012337">
    <property type="entry name" value="RNaseH-like_sf"/>
</dbReference>
<comment type="similarity">
    <text evidence="1">Belongs to the CAF1 family.</text>
</comment>
<dbReference type="GO" id="GO:0000175">
    <property type="term" value="F:3'-5'-RNA exonuclease activity"/>
    <property type="evidence" value="ECO:0007669"/>
    <property type="project" value="TreeGrafter"/>
</dbReference>
<reference evidence="3" key="1">
    <citation type="submission" date="2020-01" db="EMBL/GenBank/DDBJ databases">
        <authorList>
            <consortium name="DOE Joint Genome Institute"/>
            <person name="Haridas S."/>
            <person name="Albert R."/>
            <person name="Binder M."/>
            <person name="Bloem J."/>
            <person name="Labutti K."/>
            <person name="Salamov A."/>
            <person name="Andreopoulos B."/>
            <person name="Baker S.E."/>
            <person name="Barry K."/>
            <person name="Bills G."/>
            <person name="Bluhm B.H."/>
            <person name="Cannon C."/>
            <person name="Castanera R."/>
            <person name="Culley D.E."/>
            <person name="Daum C."/>
            <person name="Ezra D."/>
            <person name="Gonzalez J.B."/>
            <person name="Henrissat B."/>
            <person name="Kuo A."/>
            <person name="Liang C."/>
            <person name="Lipzen A."/>
            <person name="Lutzoni F."/>
            <person name="Magnuson J."/>
            <person name="Mondo S."/>
            <person name="Nolan M."/>
            <person name="Ohm R."/>
            <person name="Pangilinan J."/>
            <person name="Park H.-J."/>
            <person name="Ramirez L."/>
            <person name="Alfaro M."/>
            <person name="Sun H."/>
            <person name="Tritt A."/>
            <person name="Yoshinaga Y."/>
            <person name="Zwiers L.-H."/>
            <person name="Turgeon B.G."/>
            <person name="Goodwin S.B."/>
            <person name="Spatafora J.W."/>
            <person name="Crous P.W."/>
            <person name="Grigoriev I.V."/>
        </authorList>
    </citation>
    <scope>NUCLEOTIDE SEQUENCE</scope>
    <source>
        <strain evidence="3">CBS 394.84</strain>
    </source>
</reference>
<dbReference type="Gene3D" id="3.30.420.10">
    <property type="entry name" value="Ribonuclease H-like superfamily/Ribonuclease H"/>
    <property type="match status" value="2"/>
</dbReference>
<name>A0A9P4LAL3_9PLEO</name>
<dbReference type="GO" id="GO:0003723">
    <property type="term" value="F:RNA binding"/>
    <property type="evidence" value="ECO:0007669"/>
    <property type="project" value="TreeGrafter"/>
</dbReference>
<proteinExistence type="inferred from homology"/>
<organism evidence="3 4">
    <name type="scientific">Cucurbitaria berberidis CBS 394.84</name>
    <dbReference type="NCBI Taxonomy" id="1168544"/>
    <lineage>
        <taxon>Eukaryota</taxon>
        <taxon>Fungi</taxon>
        <taxon>Dikarya</taxon>
        <taxon>Ascomycota</taxon>
        <taxon>Pezizomycotina</taxon>
        <taxon>Dothideomycetes</taxon>
        <taxon>Pleosporomycetidae</taxon>
        <taxon>Pleosporales</taxon>
        <taxon>Pleosporineae</taxon>
        <taxon>Cucurbitariaceae</taxon>
        <taxon>Cucurbitaria</taxon>
    </lineage>
</organism>
<dbReference type="GO" id="GO:0000289">
    <property type="term" value="P:nuclear-transcribed mRNA poly(A) tail shortening"/>
    <property type="evidence" value="ECO:0007669"/>
    <property type="project" value="TreeGrafter"/>
</dbReference>
<dbReference type="PANTHER" id="PTHR15092">
    <property type="entry name" value="POLY A -SPECIFIC RIBONUCLEASE/TARGET OF EGR1, MEMBER 1"/>
    <property type="match status" value="1"/>
</dbReference>
<keyword evidence="4" id="KW-1185">Reference proteome</keyword>
<dbReference type="Proteomes" id="UP000800039">
    <property type="component" value="Unassembled WGS sequence"/>
</dbReference>
<dbReference type="GO" id="GO:1990432">
    <property type="term" value="P:siRNA 3'-end processing"/>
    <property type="evidence" value="ECO:0007669"/>
    <property type="project" value="TreeGrafter"/>
</dbReference>
<feature type="compositionally biased region" description="Basic and acidic residues" evidence="2">
    <location>
        <begin position="452"/>
        <end position="469"/>
    </location>
</feature>
<dbReference type="SUPFAM" id="SSF53098">
    <property type="entry name" value="Ribonuclease H-like"/>
    <property type="match status" value="1"/>
</dbReference>
<feature type="region of interest" description="Disordered" evidence="2">
    <location>
        <begin position="528"/>
        <end position="558"/>
    </location>
</feature>
<feature type="compositionally biased region" description="Basic and acidic residues" evidence="2">
    <location>
        <begin position="493"/>
        <end position="505"/>
    </location>
</feature>
<sequence length="619" mass="70177">MEVDAASFPHHLLGLFIHISEADFVSFDLELSGIPSRLPNKPPRGPGRFTLEERYAETKAGADRYQILQVGITCARFDYIANKYVLRPYNINISPLLDERLDFEREVTFQSGACTFLLNNGFDLGAPFASGVQYLSRQEAERAKQLAWDRLDKKNPVEDLQLKPEDVDSLDFLRRIREAITHWRTTSSSSLEVTTHTGFKEKPLVPAITRFEKRLVHQLVRAEFPDLVSMGRADCMRIIDFDPVREADNTRRIKNRVKEQIIRQTGFRWVFEALAQGGDIDRADALYVARPNNGMGMTTDTYDIKDRYDRAIERLNTKKPVLVGHNMFTDVVYFYRTFVGELPETLQGFQDAIHELFPKIIDTKYLATHAEGDLNASPTLQEIAAGLSNQSLPSIVTHADHSKYQETEAFHEAGYDSLLTATIMLRLAAKLGAEQKEQAPAPRSGPPSEPAKTSEDVQDFLRDGREKVRGSVPLPPVEQSHQMSPDTTKNKAKRDAKANSKDSKSENAAGLRFHTKNVFDSLRELTLSPNAETTPPSADENSTRMYTSTRNKKQEEAAGSWENEVYVQDKTGWVPIDQLQRRKMEIIPTFDSDFWKEFGNKLRVFGTQEAVLKIADWEG</sequence>
<dbReference type="RefSeq" id="XP_040790206.1">
    <property type="nucleotide sequence ID" value="XM_040938570.1"/>
</dbReference>
<evidence type="ECO:0000313" key="3">
    <source>
        <dbReference type="EMBL" id="KAF1847643.1"/>
    </source>
</evidence>
<evidence type="ECO:0000256" key="1">
    <source>
        <dbReference type="ARBA" id="ARBA00008372"/>
    </source>
</evidence>
<evidence type="ECO:0000313" key="4">
    <source>
        <dbReference type="Proteomes" id="UP000800039"/>
    </source>
</evidence>
<evidence type="ECO:0000256" key="2">
    <source>
        <dbReference type="SAM" id="MobiDB-lite"/>
    </source>
</evidence>
<dbReference type="EMBL" id="ML976615">
    <property type="protein sequence ID" value="KAF1847643.1"/>
    <property type="molecule type" value="Genomic_DNA"/>
</dbReference>